<evidence type="ECO:0000313" key="4">
    <source>
        <dbReference type="EMBL" id="TNM90702.1"/>
    </source>
</evidence>
<dbReference type="InterPro" id="IPR035504">
    <property type="entry name" value="MUM1-like_PWWP"/>
</dbReference>
<dbReference type="InterPro" id="IPR048795">
    <property type="entry name" value="PWP3A_3B_4_C"/>
</dbReference>
<dbReference type="InterPro" id="IPR040263">
    <property type="entry name" value="PWP3A_3B_4"/>
</dbReference>
<evidence type="ECO:0000256" key="1">
    <source>
        <dbReference type="SAM" id="MobiDB-lite"/>
    </source>
</evidence>
<dbReference type="PANTHER" id="PTHR31333">
    <property type="entry name" value="PWWP DOMAIN-CONTAINING DNA REPAIR FACTOR 3 FAMILY MEMBER"/>
    <property type="match status" value="1"/>
</dbReference>
<feature type="region of interest" description="Disordered" evidence="1">
    <location>
        <begin position="176"/>
        <end position="205"/>
    </location>
</feature>
<evidence type="ECO:0008006" key="6">
    <source>
        <dbReference type="Google" id="ProtNLM"/>
    </source>
</evidence>
<feature type="compositionally biased region" description="Acidic residues" evidence="1">
    <location>
        <begin position="16"/>
        <end position="30"/>
    </location>
</feature>
<dbReference type="Gene3D" id="2.30.30.140">
    <property type="match status" value="1"/>
</dbReference>
<feature type="domain" description="PWWP" evidence="3">
    <location>
        <begin position="201"/>
        <end position="343"/>
    </location>
</feature>
<feature type="region of interest" description="Disordered" evidence="1">
    <location>
        <begin position="1"/>
        <end position="36"/>
    </location>
</feature>
<dbReference type="SUPFAM" id="SSF63748">
    <property type="entry name" value="Tudor/PWWP/MBT"/>
    <property type="match status" value="1"/>
</dbReference>
<dbReference type="Pfam" id="PF20886">
    <property type="entry name" value="PWP3A-B_C"/>
    <property type="match status" value="1"/>
</dbReference>
<reference evidence="4 5" key="1">
    <citation type="submission" date="2019-04" db="EMBL/GenBank/DDBJ databases">
        <title>The sequence and de novo assembly of Takifugu bimaculatus genome using PacBio and Hi-C technologies.</title>
        <authorList>
            <person name="Xu P."/>
            <person name="Liu B."/>
            <person name="Zhou Z."/>
        </authorList>
    </citation>
    <scope>NUCLEOTIDE SEQUENCE [LARGE SCALE GENOMIC DNA]</scope>
    <source>
        <strain evidence="4">TB-2018</strain>
        <tissue evidence="4">Muscle</tissue>
    </source>
</reference>
<evidence type="ECO:0000259" key="2">
    <source>
        <dbReference type="Pfam" id="PF20884"/>
    </source>
</evidence>
<dbReference type="PANTHER" id="PTHR31333:SF6">
    <property type="entry name" value="MUM1 LIKE 1"/>
    <property type="match status" value="1"/>
</dbReference>
<dbReference type="Gene3D" id="6.10.300.20">
    <property type="match status" value="1"/>
</dbReference>
<feature type="compositionally biased region" description="Basic and acidic residues" evidence="1">
    <location>
        <begin position="1"/>
        <end position="11"/>
    </location>
</feature>
<keyword evidence="5" id="KW-1185">Reference proteome</keyword>
<organism evidence="4 5">
    <name type="scientific">Takifugu bimaculatus</name>
    <dbReference type="NCBI Taxonomy" id="433685"/>
    <lineage>
        <taxon>Eukaryota</taxon>
        <taxon>Metazoa</taxon>
        <taxon>Chordata</taxon>
        <taxon>Craniata</taxon>
        <taxon>Vertebrata</taxon>
        <taxon>Euteleostomi</taxon>
        <taxon>Actinopterygii</taxon>
        <taxon>Neopterygii</taxon>
        <taxon>Teleostei</taxon>
        <taxon>Neoteleostei</taxon>
        <taxon>Acanthomorphata</taxon>
        <taxon>Eupercaria</taxon>
        <taxon>Tetraodontiformes</taxon>
        <taxon>Tetradontoidea</taxon>
        <taxon>Tetraodontidae</taxon>
        <taxon>Takifugu</taxon>
    </lineage>
</organism>
<evidence type="ECO:0000259" key="3">
    <source>
        <dbReference type="Pfam" id="PF20886"/>
    </source>
</evidence>
<dbReference type="Pfam" id="PF20884">
    <property type="entry name" value="MUM1-like_PWWP"/>
    <property type="match status" value="1"/>
</dbReference>
<protein>
    <recommendedName>
        <fullName evidence="6">PWWP domain-containing protein</fullName>
    </recommendedName>
</protein>
<name>A0A4Z2BFM3_9TELE</name>
<proteinExistence type="predicted"/>
<dbReference type="AlphaFoldDB" id="A0A4Z2BFM3"/>
<accession>A0A4Z2BFM3</accession>
<feature type="domain" description="MUM1-like PWWP" evidence="2">
    <location>
        <begin position="45"/>
        <end position="121"/>
    </location>
</feature>
<evidence type="ECO:0000313" key="5">
    <source>
        <dbReference type="Proteomes" id="UP000516260"/>
    </source>
</evidence>
<dbReference type="EMBL" id="SWLE01000016">
    <property type="protein sequence ID" value="TNM90702.1"/>
    <property type="molecule type" value="Genomic_DNA"/>
</dbReference>
<sequence>MQLCHQEEQLHTSDLNCDEDEKQDEEDEDLPSFLENERKPTPIRQGMFVWYKLRKFPFWPSWVKSVNHKQKKASVLFIDNPKIYTRKGFAVALKALKPFDCEEFQDLESQAKENYQDIIVWSLELISDYRMRIACRSFSGSFIEYCAHDMSHPVMKTFPQGVSVSPTVTSNEAIEPLSREGEDKISEPQEDTSRTQKRLLPDRSHAAHDRANEKLVNFIVKQRMAEERLLAVIHGHQQSSWYQHFQRARGRRVVNTYLEDQKQLDEVYCYLNELYTTAAATTSSLRKLKFIDLVTFILDVLLPEAIISAIAGVDKISLQKAEEKFLRGRSISARESQELNVMIERYMQSK</sequence>
<comment type="caution">
    <text evidence="4">The sequence shown here is derived from an EMBL/GenBank/DDBJ whole genome shotgun (WGS) entry which is preliminary data.</text>
</comment>
<feature type="compositionally biased region" description="Basic and acidic residues" evidence="1">
    <location>
        <begin position="177"/>
        <end position="205"/>
    </location>
</feature>
<dbReference type="Proteomes" id="UP000516260">
    <property type="component" value="Chromosome 3"/>
</dbReference>
<dbReference type="CDD" id="cd06080">
    <property type="entry name" value="PWWP_MUM1-like"/>
    <property type="match status" value="1"/>
</dbReference>
<gene>
    <name evidence="4" type="ORF">fugu_002991</name>
</gene>